<evidence type="ECO:0000256" key="6">
    <source>
        <dbReference type="ARBA" id="ARBA00022824"/>
    </source>
</evidence>
<keyword evidence="4" id="KW-0812">Transmembrane</keyword>
<dbReference type="PANTHER" id="PTHR23284:SF0">
    <property type="entry name" value="PROLACTIN REGULATORY ELEMENT-BINDING PROTEIN"/>
    <property type="match status" value="1"/>
</dbReference>
<dbReference type="Proteomes" id="UP000305067">
    <property type="component" value="Unassembled WGS sequence"/>
</dbReference>
<dbReference type="SMART" id="SM00320">
    <property type="entry name" value="WD40"/>
    <property type="match status" value="3"/>
</dbReference>
<keyword evidence="3 11" id="KW-0853">WD repeat</keyword>
<dbReference type="EMBL" id="ML178835">
    <property type="protein sequence ID" value="TFK99074.1"/>
    <property type="molecule type" value="Genomic_DNA"/>
</dbReference>
<accession>A0A5C3QAL5</accession>
<evidence type="ECO:0000256" key="9">
    <source>
        <dbReference type="ARBA" id="ARBA00022989"/>
    </source>
</evidence>
<keyword evidence="10" id="KW-0472">Membrane</keyword>
<evidence type="ECO:0000256" key="11">
    <source>
        <dbReference type="PROSITE-ProRule" id="PRU00221"/>
    </source>
</evidence>
<organism evidence="12 13">
    <name type="scientific">Pterulicium gracile</name>
    <dbReference type="NCBI Taxonomy" id="1884261"/>
    <lineage>
        <taxon>Eukaryota</taxon>
        <taxon>Fungi</taxon>
        <taxon>Dikarya</taxon>
        <taxon>Basidiomycota</taxon>
        <taxon>Agaricomycotina</taxon>
        <taxon>Agaricomycetes</taxon>
        <taxon>Agaricomycetidae</taxon>
        <taxon>Agaricales</taxon>
        <taxon>Pleurotineae</taxon>
        <taxon>Pterulaceae</taxon>
        <taxon>Pterulicium</taxon>
    </lineage>
</organism>
<keyword evidence="5" id="KW-0677">Repeat</keyword>
<reference evidence="12 13" key="1">
    <citation type="journal article" date="2019" name="Nat. Ecol. Evol.">
        <title>Megaphylogeny resolves global patterns of mushroom evolution.</title>
        <authorList>
            <person name="Varga T."/>
            <person name="Krizsan K."/>
            <person name="Foldi C."/>
            <person name="Dima B."/>
            <person name="Sanchez-Garcia M."/>
            <person name="Sanchez-Ramirez S."/>
            <person name="Szollosi G.J."/>
            <person name="Szarkandi J.G."/>
            <person name="Papp V."/>
            <person name="Albert L."/>
            <person name="Andreopoulos W."/>
            <person name="Angelini C."/>
            <person name="Antonin V."/>
            <person name="Barry K.W."/>
            <person name="Bougher N.L."/>
            <person name="Buchanan P."/>
            <person name="Buyck B."/>
            <person name="Bense V."/>
            <person name="Catcheside P."/>
            <person name="Chovatia M."/>
            <person name="Cooper J."/>
            <person name="Damon W."/>
            <person name="Desjardin D."/>
            <person name="Finy P."/>
            <person name="Geml J."/>
            <person name="Haridas S."/>
            <person name="Hughes K."/>
            <person name="Justo A."/>
            <person name="Karasinski D."/>
            <person name="Kautmanova I."/>
            <person name="Kiss B."/>
            <person name="Kocsube S."/>
            <person name="Kotiranta H."/>
            <person name="LaButti K.M."/>
            <person name="Lechner B.E."/>
            <person name="Liimatainen K."/>
            <person name="Lipzen A."/>
            <person name="Lukacs Z."/>
            <person name="Mihaltcheva S."/>
            <person name="Morgado L.N."/>
            <person name="Niskanen T."/>
            <person name="Noordeloos M.E."/>
            <person name="Ohm R.A."/>
            <person name="Ortiz-Santana B."/>
            <person name="Ovrebo C."/>
            <person name="Racz N."/>
            <person name="Riley R."/>
            <person name="Savchenko A."/>
            <person name="Shiryaev A."/>
            <person name="Soop K."/>
            <person name="Spirin V."/>
            <person name="Szebenyi C."/>
            <person name="Tomsovsky M."/>
            <person name="Tulloss R.E."/>
            <person name="Uehling J."/>
            <person name="Grigoriev I.V."/>
            <person name="Vagvolgyi C."/>
            <person name="Papp T."/>
            <person name="Martin F.M."/>
            <person name="Miettinen O."/>
            <person name="Hibbett D.S."/>
            <person name="Nagy L.G."/>
        </authorList>
    </citation>
    <scope>NUCLEOTIDE SEQUENCE [LARGE SCALE GENOMIC DNA]</scope>
    <source>
        <strain evidence="12 13">CBS 309.79</strain>
    </source>
</reference>
<dbReference type="SUPFAM" id="SSF50978">
    <property type="entry name" value="WD40 repeat-like"/>
    <property type="match status" value="1"/>
</dbReference>
<evidence type="ECO:0000256" key="5">
    <source>
        <dbReference type="ARBA" id="ARBA00022737"/>
    </source>
</evidence>
<dbReference type="InterPro" id="IPR036322">
    <property type="entry name" value="WD40_repeat_dom_sf"/>
</dbReference>
<protein>
    <submittedName>
        <fullName evidence="12">WD40-repeat-containing domain protein</fullName>
    </submittedName>
</protein>
<dbReference type="InterPro" id="IPR045260">
    <property type="entry name" value="Sec12-like"/>
</dbReference>
<dbReference type="Pfam" id="PF00400">
    <property type="entry name" value="WD40"/>
    <property type="match status" value="1"/>
</dbReference>
<dbReference type="PROSITE" id="PS50082">
    <property type="entry name" value="WD_REPEATS_2"/>
    <property type="match status" value="1"/>
</dbReference>
<keyword evidence="2" id="KW-0813">Transport</keyword>
<keyword evidence="9" id="KW-1133">Transmembrane helix</keyword>
<evidence type="ECO:0000313" key="12">
    <source>
        <dbReference type="EMBL" id="TFK99074.1"/>
    </source>
</evidence>
<evidence type="ECO:0000256" key="10">
    <source>
        <dbReference type="ARBA" id="ARBA00023136"/>
    </source>
</evidence>
<dbReference type="GO" id="GO:0015031">
    <property type="term" value="P:protein transport"/>
    <property type="evidence" value="ECO:0007669"/>
    <property type="project" value="UniProtKB-KW"/>
</dbReference>
<dbReference type="PANTHER" id="PTHR23284">
    <property type="entry name" value="PROLACTIN REGULATORY ELEMENT BINDING PROTEIN"/>
    <property type="match status" value="1"/>
</dbReference>
<keyword evidence="7" id="KW-0931">ER-Golgi transport</keyword>
<evidence type="ECO:0000256" key="8">
    <source>
        <dbReference type="ARBA" id="ARBA00022927"/>
    </source>
</evidence>
<evidence type="ECO:0000256" key="4">
    <source>
        <dbReference type="ARBA" id="ARBA00022692"/>
    </source>
</evidence>
<name>A0A5C3QAL5_9AGAR</name>
<evidence type="ECO:0000256" key="7">
    <source>
        <dbReference type="ARBA" id="ARBA00022892"/>
    </source>
</evidence>
<dbReference type="GO" id="GO:0005085">
    <property type="term" value="F:guanyl-nucleotide exchange factor activity"/>
    <property type="evidence" value="ECO:0007669"/>
    <property type="project" value="InterPro"/>
</dbReference>
<dbReference type="AlphaFoldDB" id="A0A5C3QAL5"/>
<evidence type="ECO:0000256" key="1">
    <source>
        <dbReference type="ARBA" id="ARBA00004648"/>
    </source>
</evidence>
<proteinExistence type="predicted"/>
<dbReference type="GO" id="GO:0005789">
    <property type="term" value="C:endoplasmic reticulum membrane"/>
    <property type="evidence" value="ECO:0007669"/>
    <property type="project" value="UniProtKB-SubCell"/>
</dbReference>
<sequence>MRVQHTPHALETFPVYSSAFLSPTRLAIGGGGGASRSGVKNKIRVYDVSPDRSISLVDEFELGKDEDAPMSMAAHPETNTLICGVNSVEEQIEKGLNENCRVYMLKEDKLLPSKTARTLTNKDLEDYQRVTTLSLDGTLLAVAGTHDISLLSFPSLEPLAASLNIKDAEIYDAAFSPDTLVVATSANLLVYALPDASAQKPSTSPLVLQHKVPIPHYFDATQKSSYRAVRFHPHDSTVLFALLNTIPQRAQKSKVPARQAYMALISLKTGDVITMRKLADKGSTCFDISANGELLAYGTSDCTIGIMETKGLTMLVTVLKAHDFPPTTLRFNPTASLLVSGSADNSIRIMSVPSKWSRSVVSRGKLLAIAMIAVLLAYLFQHLFNELKLISTS</sequence>
<evidence type="ECO:0000313" key="13">
    <source>
        <dbReference type="Proteomes" id="UP000305067"/>
    </source>
</evidence>
<dbReference type="STRING" id="1884261.A0A5C3QAL5"/>
<evidence type="ECO:0000256" key="2">
    <source>
        <dbReference type="ARBA" id="ARBA00022448"/>
    </source>
</evidence>
<dbReference type="Gene3D" id="2.130.10.10">
    <property type="entry name" value="YVTN repeat-like/Quinoprotein amine dehydrogenase"/>
    <property type="match status" value="1"/>
</dbReference>
<dbReference type="GO" id="GO:0003400">
    <property type="term" value="P:regulation of COPII vesicle coating"/>
    <property type="evidence" value="ECO:0007669"/>
    <property type="project" value="TreeGrafter"/>
</dbReference>
<gene>
    <name evidence="12" type="ORF">BDV98DRAFT_571612</name>
</gene>
<feature type="repeat" description="WD" evidence="11">
    <location>
        <begin position="319"/>
        <end position="349"/>
    </location>
</feature>
<dbReference type="OrthoDB" id="2013972at2759"/>
<keyword evidence="8" id="KW-0653">Protein transport</keyword>
<dbReference type="GO" id="GO:0006888">
    <property type="term" value="P:endoplasmic reticulum to Golgi vesicle-mediated transport"/>
    <property type="evidence" value="ECO:0007669"/>
    <property type="project" value="TreeGrafter"/>
</dbReference>
<comment type="subcellular location">
    <subcellularLocation>
        <location evidence="1">Endoplasmic reticulum membrane</location>
        <topology evidence="1">Single-pass type II membrane protein</topology>
    </subcellularLocation>
</comment>
<dbReference type="InterPro" id="IPR015943">
    <property type="entry name" value="WD40/YVTN_repeat-like_dom_sf"/>
</dbReference>
<dbReference type="InterPro" id="IPR001680">
    <property type="entry name" value="WD40_rpt"/>
</dbReference>
<keyword evidence="13" id="KW-1185">Reference proteome</keyword>
<evidence type="ECO:0000256" key="3">
    <source>
        <dbReference type="ARBA" id="ARBA00022574"/>
    </source>
</evidence>
<keyword evidence="6" id="KW-0256">Endoplasmic reticulum</keyword>